<accession>A0AAW6B3Q4</accession>
<dbReference type="RefSeq" id="WP_271987167.1">
    <property type="nucleotide sequence ID" value="NZ_JAQMFS010000049.1"/>
</dbReference>
<dbReference type="Proteomes" id="UP001212217">
    <property type="component" value="Unassembled WGS sequence"/>
</dbReference>
<evidence type="ECO:0000313" key="2">
    <source>
        <dbReference type="Proteomes" id="UP001212217"/>
    </source>
</evidence>
<organism evidence="1 2">
    <name type="scientific">Gemella haemolysans</name>
    <dbReference type="NCBI Taxonomy" id="1379"/>
    <lineage>
        <taxon>Bacteria</taxon>
        <taxon>Bacillati</taxon>
        <taxon>Bacillota</taxon>
        <taxon>Bacilli</taxon>
        <taxon>Bacillales</taxon>
        <taxon>Gemellaceae</taxon>
        <taxon>Gemella</taxon>
    </lineage>
</organism>
<gene>
    <name evidence="1" type="ORF">PNO30_03405</name>
</gene>
<reference evidence="1" key="1">
    <citation type="submission" date="2023-08" db="EMBL/GenBank/DDBJ databases">
        <title>Dental plaque isolates bound by oral lectin ZG16B.</title>
        <authorList>
            <person name="Ghosh S."/>
        </authorList>
    </citation>
    <scope>NUCLEOTIDE SEQUENCE</scope>
    <source>
        <strain evidence="1">DP3_5B</strain>
    </source>
</reference>
<protein>
    <submittedName>
        <fullName evidence="1">Uncharacterized protein</fullName>
    </submittedName>
</protein>
<dbReference type="AlphaFoldDB" id="A0AAW6B3Q4"/>
<proteinExistence type="predicted"/>
<name>A0AAW6B3Q4_9BACL</name>
<comment type="caution">
    <text evidence="1">The sequence shown here is derived from an EMBL/GenBank/DDBJ whole genome shotgun (WGS) entry which is preliminary data.</text>
</comment>
<sequence>MTISITIKQADNFSFTGVKTLSNDLGLIERDGDLTFNHDIFEKYKCKFNHQFTEEIVVEVETGIYTVTNYKKVKSFDLFYSRNNNLLFFIAPNKVVNAYCKQLHNDLGITIHNYTFDFLRIVRLQNSTKVVNFKVEDIHIDNKTFNGVDVENNDEVKEALANDKATYMVLNMDVANEPRSIGFSKKGIIVIQNKIYATGEVPEPYLKCAHDILLAIRAID</sequence>
<evidence type="ECO:0000313" key="1">
    <source>
        <dbReference type="EMBL" id="MDB6185826.1"/>
    </source>
</evidence>
<dbReference type="EMBL" id="JAQMFS010000049">
    <property type="protein sequence ID" value="MDB6185826.1"/>
    <property type="molecule type" value="Genomic_DNA"/>
</dbReference>